<dbReference type="Gene3D" id="1.10.510.10">
    <property type="entry name" value="Transferase(Phosphotransferase) domain 1"/>
    <property type="match status" value="1"/>
</dbReference>
<dbReference type="GO" id="GO:0005737">
    <property type="term" value="C:cytoplasm"/>
    <property type="evidence" value="ECO:0007669"/>
    <property type="project" value="TreeGrafter"/>
</dbReference>
<evidence type="ECO:0000256" key="2">
    <source>
        <dbReference type="ARBA" id="ARBA00012425"/>
    </source>
</evidence>
<evidence type="ECO:0000256" key="6">
    <source>
        <dbReference type="ARBA" id="ARBA00022777"/>
    </source>
</evidence>
<evidence type="ECO:0000256" key="11">
    <source>
        <dbReference type="RuleBase" id="RU000304"/>
    </source>
</evidence>
<evidence type="ECO:0000259" key="13">
    <source>
        <dbReference type="PROSITE" id="PS50011"/>
    </source>
</evidence>
<accession>A0A0L0BLW6</accession>
<keyword evidence="7 10" id="KW-0067">ATP-binding</keyword>
<feature type="domain" description="Protein kinase" evidence="13">
    <location>
        <begin position="32"/>
        <end position="318"/>
    </location>
</feature>
<dbReference type="PANTHER" id="PTHR24056">
    <property type="entry name" value="CELL DIVISION PROTEIN KINASE"/>
    <property type="match status" value="1"/>
</dbReference>
<keyword evidence="15" id="KW-1185">Reference proteome</keyword>
<dbReference type="EC" id="2.7.11.22" evidence="2"/>
<comment type="similarity">
    <text evidence="1">Belongs to the protein kinase superfamily. CMGC Ser/Thr protein kinase family. CDC2/CDKX subfamily.</text>
</comment>
<dbReference type="GO" id="GO:0030332">
    <property type="term" value="F:cyclin binding"/>
    <property type="evidence" value="ECO:0007669"/>
    <property type="project" value="TreeGrafter"/>
</dbReference>
<evidence type="ECO:0000256" key="5">
    <source>
        <dbReference type="ARBA" id="ARBA00022741"/>
    </source>
</evidence>
<dbReference type="STRING" id="7375.A0A0L0BLW6"/>
<dbReference type="InterPro" id="IPR017441">
    <property type="entry name" value="Protein_kinase_ATP_BS"/>
</dbReference>
<keyword evidence="5 10" id="KW-0547">Nucleotide-binding</keyword>
<gene>
    <name evidence="14" type="ORF">FF38_02007</name>
</gene>
<feature type="region of interest" description="Disordered" evidence="12">
    <location>
        <begin position="1"/>
        <end position="26"/>
    </location>
</feature>
<feature type="non-terminal residue" evidence="14">
    <location>
        <position position="1"/>
    </location>
</feature>
<sequence>KKKMTSKHQIKQQQQQHSQQQHTFGDGDPFNYEELNVIGTGAYGTVYRARDNHTGKIVAIKKVRIPLTDNGVPMSTLREIALLKQLNASDHPNIVKLFEVCQFLEREGQLMVLLVFEHLEQDLSDLIERLPKSGMPPTTIQRLSRELLTGVDFLHSHRIIHRDLKPQNLLISSQGHLKIADFGLAKTYDFEMKLTSVVVTLWYRAPEVLLAQTYNSSVDIWSSACIIAEMFSRKALFPGTSEANQLDRIFELTGRPTAQQWPKTISLSREHFKLRHPKQPRDLCPNLCEYANDLLAQMLSYDLRLRPSALACLEHEYFQQEPI</sequence>
<evidence type="ECO:0000256" key="8">
    <source>
        <dbReference type="ARBA" id="ARBA00047811"/>
    </source>
</evidence>
<dbReference type="Proteomes" id="UP000037069">
    <property type="component" value="Unassembled WGS sequence"/>
</dbReference>
<dbReference type="GO" id="GO:0000082">
    <property type="term" value="P:G1/S transition of mitotic cell cycle"/>
    <property type="evidence" value="ECO:0007669"/>
    <property type="project" value="TreeGrafter"/>
</dbReference>
<dbReference type="GO" id="GO:0005634">
    <property type="term" value="C:nucleus"/>
    <property type="evidence" value="ECO:0007669"/>
    <property type="project" value="TreeGrafter"/>
</dbReference>
<dbReference type="GO" id="GO:0010468">
    <property type="term" value="P:regulation of gene expression"/>
    <property type="evidence" value="ECO:0007669"/>
    <property type="project" value="TreeGrafter"/>
</dbReference>
<dbReference type="FunFam" id="1.10.510.10:FF:000831">
    <property type="entry name" value="cyclin-dependent kinase 4"/>
    <property type="match status" value="1"/>
</dbReference>
<evidence type="ECO:0000256" key="4">
    <source>
        <dbReference type="ARBA" id="ARBA00022679"/>
    </source>
</evidence>
<feature type="compositionally biased region" description="Low complexity" evidence="12">
    <location>
        <begin position="11"/>
        <end position="22"/>
    </location>
</feature>
<comment type="catalytic activity">
    <reaction evidence="8">
        <text>L-threonyl-[protein] + ATP = O-phospho-L-threonyl-[protein] + ADP + H(+)</text>
        <dbReference type="Rhea" id="RHEA:46608"/>
        <dbReference type="Rhea" id="RHEA-COMP:11060"/>
        <dbReference type="Rhea" id="RHEA-COMP:11605"/>
        <dbReference type="ChEBI" id="CHEBI:15378"/>
        <dbReference type="ChEBI" id="CHEBI:30013"/>
        <dbReference type="ChEBI" id="CHEBI:30616"/>
        <dbReference type="ChEBI" id="CHEBI:61977"/>
        <dbReference type="ChEBI" id="CHEBI:456216"/>
        <dbReference type="EC" id="2.7.11.22"/>
    </reaction>
</comment>
<comment type="catalytic activity">
    <reaction evidence="9">
        <text>L-seryl-[protein] + ATP = O-phospho-L-seryl-[protein] + ADP + H(+)</text>
        <dbReference type="Rhea" id="RHEA:17989"/>
        <dbReference type="Rhea" id="RHEA-COMP:9863"/>
        <dbReference type="Rhea" id="RHEA-COMP:11604"/>
        <dbReference type="ChEBI" id="CHEBI:15378"/>
        <dbReference type="ChEBI" id="CHEBI:29999"/>
        <dbReference type="ChEBI" id="CHEBI:30616"/>
        <dbReference type="ChEBI" id="CHEBI:83421"/>
        <dbReference type="ChEBI" id="CHEBI:456216"/>
        <dbReference type="EC" id="2.7.11.22"/>
    </reaction>
</comment>
<dbReference type="SMART" id="SM00220">
    <property type="entry name" value="S_TKc"/>
    <property type="match status" value="1"/>
</dbReference>
<dbReference type="CDD" id="cd07838">
    <property type="entry name" value="STKc_CDK4_6_like"/>
    <property type="match status" value="1"/>
</dbReference>
<dbReference type="GO" id="GO:0010389">
    <property type="term" value="P:regulation of G2/M transition of mitotic cell cycle"/>
    <property type="evidence" value="ECO:0007669"/>
    <property type="project" value="TreeGrafter"/>
</dbReference>
<dbReference type="PANTHER" id="PTHR24056:SF472">
    <property type="entry name" value="CYCLIN-DEPENDENT KINASE 4, ISOFORM A"/>
    <property type="match status" value="1"/>
</dbReference>
<dbReference type="PROSITE" id="PS50011">
    <property type="entry name" value="PROTEIN_KINASE_DOM"/>
    <property type="match status" value="1"/>
</dbReference>
<feature type="compositionally biased region" description="Basic residues" evidence="12">
    <location>
        <begin position="1"/>
        <end position="10"/>
    </location>
</feature>
<dbReference type="InterPro" id="IPR050108">
    <property type="entry name" value="CDK"/>
</dbReference>
<dbReference type="EMBL" id="JRES01001669">
    <property type="protein sequence ID" value="KNC21017.1"/>
    <property type="molecule type" value="Genomic_DNA"/>
</dbReference>
<dbReference type="PROSITE" id="PS00107">
    <property type="entry name" value="PROTEIN_KINASE_ATP"/>
    <property type="match status" value="1"/>
</dbReference>
<dbReference type="InterPro" id="IPR011009">
    <property type="entry name" value="Kinase-like_dom_sf"/>
</dbReference>
<dbReference type="GO" id="GO:0000307">
    <property type="term" value="C:cyclin-dependent protein kinase holoenzyme complex"/>
    <property type="evidence" value="ECO:0007669"/>
    <property type="project" value="TreeGrafter"/>
</dbReference>
<keyword evidence="6" id="KW-0418">Kinase</keyword>
<dbReference type="GO" id="GO:0007165">
    <property type="term" value="P:signal transduction"/>
    <property type="evidence" value="ECO:0007669"/>
    <property type="project" value="TreeGrafter"/>
</dbReference>
<proteinExistence type="inferred from homology"/>
<dbReference type="AlphaFoldDB" id="A0A0L0BLW6"/>
<dbReference type="PROSITE" id="PS00108">
    <property type="entry name" value="PROTEIN_KINASE_ST"/>
    <property type="match status" value="1"/>
</dbReference>
<evidence type="ECO:0000256" key="10">
    <source>
        <dbReference type="PROSITE-ProRule" id="PRU10141"/>
    </source>
</evidence>
<name>A0A0L0BLW6_LUCCU</name>
<dbReference type="FunFam" id="3.30.200.20:FF:000124">
    <property type="entry name" value="Cyclin-dependent kinase 4"/>
    <property type="match status" value="1"/>
</dbReference>
<keyword evidence="4" id="KW-0808">Transferase</keyword>
<evidence type="ECO:0000313" key="14">
    <source>
        <dbReference type="EMBL" id="KNC21017.1"/>
    </source>
</evidence>
<dbReference type="Pfam" id="PF00069">
    <property type="entry name" value="Pkinase"/>
    <property type="match status" value="1"/>
</dbReference>
<keyword evidence="3 11" id="KW-0723">Serine/threonine-protein kinase</keyword>
<feature type="binding site" evidence="10">
    <location>
        <position position="62"/>
    </location>
    <ligand>
        <name>ATP</name>
        <dbReference type="ChEBI" id="CHEBI:30616"/>
    </ligand>
</feature>
<dbReference type="OrthoDB" id="1732493at2759"/>
<dbReference type="SUPFAM" id="SSF56112">
    <property type="entry name" value="Protein kinase-like (PK-like)"/>
    <property type="match status" value="1"/>
</dbReference>
<dbReference type="OMA" id="KNFPPLM"/>
<dbReference type="Gene3D" id="3.30.200.20">
    <property type="entry name" value="Phosphorylase Kinase, domain 1"/>
    <property type="match status" value="1"/>
</dbReference>
<dbReference type="GO" id="GO:0004693">
    <property type="term" value="F:cyclin-dependent protein serine/threonine kinase activity"/>
    <property type="evidence" value="ECO:0007669"/>
    <property type="project" value="UniProtKB-EC"/>
</dbReference>
<evidence type="ECO:0000256" key="3">
    <source>
        <dbReference type="ARBA" id="ARBA00022527"/>
    </source>
</evidence>
<evidence type="ECO:0000256" key="9">
    <source>
        <dbReference type="ARBA" id="ARBA00048367"/>
    </source>
</evidence>
<dbReference type="InterPro" id="IPR000719">
    <property type="entry name" value="Prot_kinase_dom"/>
</dbReference>
<reference evidence="14 15" key="1">
    <citation type="journal article" date="2015" name="Nat. Commun.">
        <title>Lucilia cuprina genome unlocks parasitic fly biology to underpin future interventions.</title>
        <authorList>
            <person name="Anstead C.A."/>
            <person name="Korhonen P.K."/>
            <person name="Young N.D."/>
            <person name="Hall R.S."/>
            <person name="Jex A.R."/>
            <person name="Murali S.C."/>
            <person name="Hughes D.S."/>
            <person name="Lee S.F."/>
            <person name="Perry T."/>
            <person name="Stroehlein A.J."/>
            <person name="Ansell B.R."/>
            <person name="Breugelmans B."/>
            <person name="Hofmann A."/>
            <person name="Qu J."/>
            <person name="Dugan S."/>
            <person name="Lee S.L."/>
            <person name="Chao H."/>
            <person name="Dinh H."/>
            <person name="Han Y."/>
            <person name="Doddapaneni H.V."/>
            <person name="Worley K.C."/>
            <person name="Muzny D.M."/>
            <person name="Ioannidis P."/>
            <person name="Waterhouse R.M."/>
            <person name="Zdobnov E.M."/>
            <person name="James P.J."/>
            <person name="Bagnall N.H."/>
            <person name="Kotze A.C."/>
            <person name="Gibbs R.A."/>
            <person name="Richards S."/>
            <person name="Batterham P."/>
            <person name="Gasser R.B."/>
        </authorList>
    </citation>
    <scope>NUCLEOTIDE SEQUENCE [LARGE SCALE GENOMIC DNA]</scope>
    <source>
        <strain evidence="14 15">LS</strain>
        <tissue evidence="14">Full body</tissue>
    </source>
</reference>
<dbReference type="GO" id="GO:0005524">
    <property type="term" value="F:ATP binding"/>
    <property type="evidence" value="ECO:0007669"/>
    <property type="project" value="UniProtKB-UniRule"/>
</dbReference>
<evidence type="ECO:0000256" key="12">
    <source>
        <dbReference type="SAM" id="MobiDB-lite"/>
    </source>
</evidence>
<comment type="caution">
    <text evidence="14">The sequence shown here is derived from an EMBL/GenBank/DDBJ whole genome shotgun (WGS) entry which is preliminary data.</text>
</comment>
<evidence type="ECO:0000256" key="7">
    <source>
        <dbReference type="ARBA" id="ARBA00022840"/>
    </source>
</evidence>
<dbReference type="InterPro" id="IPR008271">
    <property type="entry name" value="Ser/Thr_kinase_AS"/>
</dbReference>
<organism evidence="14 15">
    <name type="scientific">Lucilia cuprina</name>
    <name type="common">Green bottle fly</name>
    <name type="synonym">Australian sheep blowfly</name>
    <dbReference type="NCBI Taxonomy" id="7375"/>
    <lineage>
        <taxon>Eukaryota</taxon>
        <taxon>Metazoa</taxon>
        <taxon>Ecdysozoa</taxon>
        <taxon>Arthropoda</taxon>
        <taxon>Hexapoda</taxon>
        <taxon>Insecta</taxon>
        <taxon>Pterygota</taxon>
        <taxon>Neoptera</taxon>
        <taxon>Endopterygota</taxon>
        <taxon>Diptera</taxon>
        <taxon>Brachycera</taxon>
        <taxon>Muscomorpha</taxon>
        <taxon>Oestroidea</taxon>
        <taxon>Calliphoridae</taxon>
        <taxon>Luciliinae</taxon>
        <taxon>Lucilia</taxon>
    </lineage>
</organism>
<evidence type="ECO:0000313" key="15">
    <source>
        <dbReference type="Proteomes" id="UP000037069"/>
    </source>
</evidence>
<evidence type="ECO:0000256" key="1">
    <source>
        <dbReference type="ARBA" id="ARBA00006485"/>
    </source>
</evidence>
<protein>
    <recommendedName>
        <fullName evidence="2">cyclin-dependent kinase</fullName>
        <ecNumber evidence="2">2.7.11.22</ecNumber>
    </recommendedName>
</protein>